<dbReference type="GO" id="GO:0015179">
    <property type="term" value="F:L-amino acid transmembrane transporter activity"/>
    <property type="evidence" value="ECO:0007669"/>
    <property type="project" value="TreeGrafter"/>
</dbReference>
<feature type="region of interest" description="Disordered" evidence="8">
    <location>
        <begin position="308"/>
        <end position="375"/>
    </location>
</feature>
<feature type="transmembrane region" description="Helical" evidence="9">
    <location>
        <begin position="737"/>
        <end position="755"/>
    </location>
</feature>
<evidence type="ECO:0000256" key="3">
    <source>
        <dbReference type="ARBA" id="ARBA00022692"/>
    </source>
</evidence>
<dbReference type="PANTHER" id="PTHR22950">
    <property type="entry name" value="AMINO ACID TRANSPORTER"/>
    <property type="match status" value="1"/>
</dbReference>
<feature type="transmembrane region" description="Helical" evidence="9">
    <location>
        <begin position="681"/>
        <end position="698"/>
    </location>
</feature>
<evidence type="ECO:0000313" key="12">
    <source>
        <dbReference type="Proteomes" id="UP000279236"/>
    </source>
</evidence>
<comment type="caution">
    <text evidence="11">The sequence shown here is derived from an EMBL/GenBank/DDBJ whole genome shotgun (WGS) entry which is preliminary data.</text>
</comment>
<feature type="compositionally biased region" description="Acidic residues" evidence="8">
    <location>
        <begin position="308"/>
        <end position="322"/>
    </location>
</feature>
<evidence type="ECO:0000256" key="4">
    <source>
        <dbReference type="ARBA" id="ARBA00022989"/>
    </source>
</evidence>
<evidence type="ECO:0000256" key="5">
    <source>
        <dbReference type="ARBA" id="ARBA00023136"/>
    </source>
</evidence>
<keyword evidence="4 9" id="KW-1133">Transmembrane helix</keyword>
<evidence type="ECO:0000256" key="8">
    <source>
        <dbReference type="SAM" id="MobiDB-lite"/>
    </source>
</evidence>
<dbReference type="Pfam" id="PF00046">
    <property type="entry name" value="Homeodomain"/>
    <property type="match status" value="1"/>
</dbReference>
<comment type="subcellular location">
    <subcellularLocation>
        <location evidence="1">Membrane</location>
        <topology evidence="1">Multi-pass membrane protein</topology>
    </subcellularLocation>
    <subcellularLocation>
        <location evidence="6 7">Nucleus</location>
    </subcellularLocation>
</comment>
<dbReference type="InterPro" id="IPR001356">
    <property type="entry name" value="HD"/>
</dbReference>
<evidence type="ECO:0000256" key="1">
    <source>
        <dbReference type="ARBA" id="ARBA00004141"/>
    </source>
</evidence>
<evidence type="ECO:0000256" key="7">
    <source>
        <dbReference type="RuleBase" id="RU000682"/>
    </source>
</evidence>
<name>A0A427YAU0_9TREE</name>
<dbReference type="Pfam" id="PF01490">
    <property type="entry name" value="Aa_trans"/>
    <property type="match status" value="1"/>
</dbReference>
<feature type="domain" description="Homeobox" evidence="10">
    <location>
        <begin position="782"/>
        <end position="842"/>
    </location>
</feature>
<evidence type="ECO:0000256" key="9">
    <source>
        <dbReference type="SAM" id="Phobius"/>
    </source>
</evidence>
<dbReference type="CDD" id="cd00086">
    <property type="entry name" value="homeodomain"/>
    <property type="match status" value="1"/>
</dbReference>
<dbReference type="OrthoDB" id="1684102at2759"/>
<feature type="region of interest" description="Disordered" evidence="8">
    <location>
        <begin position="1"/>
        <end position="53"/>
    </location>
</feature>
<feature type="region of interest" description="Disordered" evidence="8">
    <location>
        <begin position="831"/>
        <end position="885"/>
    </location>
</feature>
<organism evidence="11 12">
    <name type="scientific">Apiotrichum porosum</name>
    <dbReference type="NCBI Taxonomy" id="105984"/>
    <lineage>
        <taxon>Eukaryota</taxon>
        <taxon>Fungi</taxon>
        <taxon>Dikarya</taxon>
        <taxon>Basidiomycota</taxon>
        <taxon>Agaricomycotina</taxon>
        <taxon>Tremellomycetes</taxon>
        <taxon>Trichosporonales</taxon>
        <taxon>Trichosporonaceae</taxon>
        <taxon>Apiotrichum</taxon>
    </lineage>
</organism>
<feature type="transmembrane region" description="Helical" evidence="9">
    <location>
        <begin position="639"/>
        <end position="660"/>
    </location>
</feature>
<dbReference type="GO" id="GO:0003677">
    <property type="term" value="F:DNA binding"/>
    <property type="evidence" value="ECO:0007669"/>
    <property type="project" value="UniProtKB-UniRule"/>
</dbReference>
<gene>
    <name evidence="11" type="primary">AVT3</name>
    <name evidence="11" type="ORF">EHS24_000729</name>
</gene>
<feature type="transmembrane region" description="Helical" evidence="9">
    <location>
        <begin position="559"/>
        <end position="580"/>
    </location>
</feature>
<feature type="DNA-binding region" description="Homeobox" evidence="6">
    <location>
        <begin position="784"/>
        <end position="843"/>
    </location>
</feature>
<keyword evidence="6 7" id="KW-0539">Nucleus</keyword>
<keyword evidence="3 9" id="KW-0812">Transmembrane</keyword>
<dbReference type="GO" id="GO:0005634">
    <property type="term" value="C:nucleus"/>
    <property type="evidence" value="ECO:0007669"/>
    <property type="project" value="UniProtKB-SubCell"/>
</dbReference>
<accession>A0A427YAU0</accession>
<feature type="transmembrane region" description="Helical" evidence="9">
    <location>
        <begin position="407"/>
        <end position="429"/>
    </location>
</feature>
<dbReference type="GO" id="GO:0005774">
    <property type="term" value="C:vacuolar membrane"/>
    <property type="evidence" value="ECO:0007669"/>
    <property type="project" value="TreeGrafter"/>
</dbReference>
<feature type="region of interest" description="Disordered" evidence="8">
    <location>
        <begin position="98"/>
        <end position="189"/>
    </location>
</feature>
<sequence>MASPRNIQPPLGSSVASSTKPMSLASRPQLAPTSFVGTPPVSQIPPRIVSSSFQPRSFTDRAAASGSAGVSAFEHRSSVAGLGDKTVPAAPSSNMASALTAALGSPTKSTPLDNLEVPGETATPDAESATPRPDESTFSNVADVPDEEKARVLRRHLVSAEERGSGSKTGTPGQRTSPTGTPAGGSIAGDAVAATAGDSSISYGSATDPASSEEPFPIPYDAPGGDVTHDLYKWQHDHRPRPGRSASFSHADRSAIIDPQIQQMKEPGGFRRNFLTSRANERGIEGPPMLRNVIDFLYLYGHFAGEDLDEDEDLDDEDDEDEEHAHARAEAGEAGAYGRRGSPGPRSREVTERSPLLQRSTSKTRRRTTGAPGGGTASLTQAVLMLLKGFVGTGVLFMGKAFYNGGLLFSTIVLLTIAAISLWSFLLLVKAYMRVPGSFGDIGGALYGPYMRITILTSITVSQIGFVAAYTIFIAENLQAFVMAVTDCKTYIPIRVLIFAQLLLFLPLAMIRNLAKLSGTALVADAFILIGLGYIASCEVGTIAHQGVADVMMFNKDSFPLLIGTAVFAFEGIGLVIPITESMKEPEKFPRALSGVMVFVAVLFAAFGVLGYAAYGSDVQTVVLVNLPQEEKFVQGVQFLYSIAILLSIPLQLFPAVRIMETGLFSRSGKHNPRVKWQKNIFRGCTVVFCSLLSWAGSSELDKFVSLVGSFACIPLCFIYPPMLHLKACATTRRAKILDCLLLAFGIIVGCYTTIQTVRSLFDGGSGEAPKLGKFESHLTKGSCVKRGSSFDESTREVLETAFARSPFLNKAECSLISKATGISTQQVRTWFQNRRSRSGRVTDGAKSGHRSRAEKRRKPSSAKKTAATVVRSKKGRPQSVDLGVHTPPIAETVAVAPRLCGPTSDSYTTFATPSLHDTAHISPTDRTLEGDLAKDCNLARLPGETAMMSTLRVELTTALGDIHSSY</sequence>
<dbReference type="GeneID" id="39585272"/>
<dbReference type="PROSITE" id="PS50071">
    <property type="entry name" value="HOMEOBOX_2"/>
    <property type="match status" value="1"/>
</dbReference>
<feature type="transmembrane region" description="Helical" evidence="9">
    <location>
        <begin position="492"/>
        <end position="510"/>
    </location>
</feature>
<protein>
    <submittedName>
        <fullName evidence="11">Neutral amino acid transporter</fullName>
    </submittedName>
</protein>
<feature type="compositionally biased region" description="Polar residues" evidence="8">
    <location>
        <begin position="166"/>
        <end position="180"/>
    </location>
</feature>
<feature type="compositionally biased region" description="Low complexity" evidence="8">
    <location>
        <begin position="332"/>
        <end position="345"/>
    </location>
</feature>
<dbReference type="SMART" id="SM00389">
    <property type="entry name" value="HOX"/>
    <property type="match status" value="1"/>
</dbReference>
<feature type="transmembrane region" description="Helical" evidence="9">
    <location>
        <begin position="522"/>
        <end position="544"/>
    </location>
</feature>
<dbReference type="EMBL" id="RSCE01000001">
    <property type="protein sequence ID" value="RSH88198.1"/>
    <property type="molecule type" value="Genomic_DNA"/>
</dbReference>
<dbReference type="RefSeq" id="XP_028480406.1">
    <property type="nucleotide sequence ID" value="XM_028616549.1"/>
</dbReference>
<feature type="transmembrane region" description="Helical" evidence="9">
    <location>
        <begin position="592"/>
        <end position="615"/>
    </location>
</feature>
<dbReference type="STRING" id="105984.A0A427YAU0"/>
<proteinExistence type="inferred from homology"/>
<dbReference type="SUPFAM" id="SSF46689">
    <property type="entry name" value="Homeodomain-like"/>
    <property type="match status" value="1"/>
</dbReference>
<comment type="similarity">
    <text evidence="2">Belongs to the amino acid/polyamine transporter 2 family.</text>
</comment>
<dbReference type="InterPro" id="IPR013057">
    <property type="entry name" value="AA_transpt_TM"/>
</dbReference>
<feature type="transmembrane region" description="Helical" evidence="9">
    <location>
        <begin position="450"/>
        <end position="472"/>
    </location>
</feature>
<feature type="compositionally biased region" description="Basic residues" evidence="8">
    <location>
        <begin position="848"/>
        <end position="862"/>
    </location>
</feature>
<evidence type="ECO:0000313" key="11">
    <source>
        <dbReference type="EMBL" id="RSH88198.1"/>
    </source>
</evidence>
<reference evidence="11 12" key="1">
    <citation type="submission" date="2018-11" db="EMBL/GenBank/DDBJ databases">
        <title>Genome sequence of Apiotrichum porosum DSM 27194.</title>
        <authorList>
            <person name="Aliyu H."/>
            <person name="Gorte O."/>
            <person name="Ochsenreither K."/>
        </authorList>
    </citation>
    <scope>NUCLEOTIDE SEQUENCE [LARGE SCALE GENOMIC DNA]</scope>
    <source>
        <strain evidence="11 12">DSM 27194</strain>
    </source>
</reference>
<dbReference type="Gene3D" id="1.10.10.60">
    <property type="entry name" value="Homeodomain-like"/>
    <property type="match status" value="1"/>
</dbReference>
<evidence type="ECO:0000256" key="6">
    <source>
        <dbReference type="PROSITE-ProRule" id="PRU00108"/>
    </source>
</evidence>
<keyword evidence="5 9" id="KW-0472">Membrane</keyword>
<keyword evidence="6 7" id="KW-0371">Homeobox</keyword>
<feature type="transmembrane region" description="Helical" evidence="9">
    <location>
        <begin position="704"/>
        <end position="725"/>
    </location>
</feature>
<evidence type="ECO:0000256" key="2">
    <source>
        <dbReference type="ARBA" id="ARBA00008066"/>
    </source>
</evidence>
<keyword evidence="12" id="KW-1185">Reference proteome</keyword>
<dbReference type="AlphaFoldDB" id="A0A427YAU0"/>
<evidence type="ECO:0000259" key="10">
    <source>
        <dbReference type="PROSITE" id="PS50071"/>
    </source>
</evidence>
<dbReference type="InterPro" id="IPR009057">
    <property type="entry name" value="Homeodomain-like_sf"/>
</dbReference>
<keyword evidence="6 7" id="KW-0238">DNA-binding</keyword>
<dbReference type="Proteomes" id="UP000279236">
    <property type="component" value="Unassembled WGS sequence"/>
</dbReference>
<dbReference type="PANTHER" id="PTHR22950:SF666">
    <property type="entry name" value="VACUOLAR AMINO ACID TRANSPORTER 4"/>
    <property type="match status" value="1"/>
</dbReference>